<evidence type="ECO:0000256" key="6">
    <source>
        <dbReference type="ARBA" id="ARBA00023012"/>
    </source>
</evidence>
<keyword evidence="4" id="KW-0808">Transferase</keyword>
<evidence type="ECO:0000313" key="12">
    <source>
        <dbReference type="EMBL" id="SFK44607.1"/>
    </source>
</evidence>
<keyword evidence="3" id="KW-0597">Phosphoprotein</keyword>
<dbReference type="InterPro" id="IPR036097">
    <property type="entry name" value="HisK_dim/P_sf"/>
</dbReference>
<dbReference type="InterPro" id="IPR050736">
    <property type="entry name" value="Sensor_HK_Regulatory"/>
</dbReference>
<accession>A0A1I3ZKN8</accession>
<dbReference type="CDD" id="cd00082">
    <property type="entry name" value="HisKA"/>
    <property type="match status" value="1"/>
</dbReference>
<keyword evidence="9" id="KW-0812">Transmembrane</keyword>
<feature type="domain" description="PAC" evidence="11">
    <location>
        <begin position="329"/>
        <end position="381"/>
    </location>
</feature>
<feature type="region of interest" description="Disordered" evidence="8">
    <location>
        <begin position="782"/>
        <end position="801"/>
    </location>
</feature>
<dbReference type="PANTHER" id="PTHR43711:SF26">
    <property type="entry name" value="SENSOR HISTIDINE KINASE RCSC"/>
    <property type="match status" value="1"/>
</dbReference>
<dbReference type="InterPro" id="IPR001610">
    <property type="entry name" value="PAC"/>
</dbReference>
<keyword evidence="5 12" id="KW-0418">Kinase</keyword>
<dbReference type="InterPro" id="IPR000014">
    <property type="entry name" value="PAS"/>
</dbReference>
<dbReference type="PROSITE" id="PS50113">
    <property type="entry name" value="PAC"/>
    <property type="match status" value="1"/>
</dbReference>
<keyword evidence="9" id="KW-1133">Transmembrane helix</keyword>
<keyword evidence="13" id="KW-1185">Reference proteome</keyword>
<dbReference type="PANTHER" id="PTHR43711">
    <property type="entry name" value="TWO-COMPONENT HISTIDINE KINASE"/>
    <property type="match status" value="1"/>
</dbReference>
<evidence type="ECO:0000256" key="3">
    <source>
        <dbReference type="ARBA" id="ARBA00022553"/>
    </source>
</evidence>
<evidence type="ECO:0000259" key="10">
    <source>
        <dbReference type="PROSITE" id="PS50109"/>
    </source>
</evidence>
<dbReference type="CDD" id="cd00130">
    <property type="entry name" value="PAS"/>
    <property type="match status" value="1"/>
</dbReference>
<evidence type="ECO:0000256" key="9">
    <source>
        <dbReference type="SAM" id="Phobius"/>
    </source>
</evidence>
<dbReference type="Pfam" id="PF12860">
    <property type="entry name" value="PAS_7"/>
    <property type="match status" value="1"/>
</dbReference>
<dbReference type="InterPro" id="IPR004358">
    <property type="entry name" value="Sig_transdc_His_kin-like_C"/>
</dbReference>
<dbReference type="GO" id="GO:0000155">
    <property type="term" value="F:phosphorelay sensor kinase activity"/>
    <property type="evidence" value="ECO:0007669"/>
    <property type="project" value="InterPro"/>
</dbReference>
<evidence type="ECO:0000256" key="8">
    <source>
        <dbReference type="SAM" id="MobiDB-lite"/>
    </source>
</evidence>
<dbReference type="PROSITE" id="PS50109">
    <property type="entry name" value="HIS_KIN"/>
    <property type="match status" value="1"/>
</dbReference>
<feature type="coiled-coil region" evidence="7">
    <location>
        <begin position="491"/>
        <end position="546"/>
    </location>
</feature>
<evidence type="ECO:0000256" key="5">
    <source>
        <dbReference type="ARBA" id="ARBA00022777"/>
    </source>
</evidence>
<dbReference type="STRING" id="1612308.SAMN05444581_10829"/>
<dbReference type="InterPro" id="IPR005467">
    <property type="entry name" value="His_kinase_dom"/>
</dbReference>
<dbReference type="OrthoDB" id="9801651at2"/>
<feature type="transmembrane region" description="Helical" evidence="9">
    <location>
        <begin position="47"/>
        <end position="66"/>
    </location>
</feature>
<evidence type="ECO:0000256" key="4">
    <source>
        <dbReference type="ARBA" id="ARBA00022679"/>
    </source>
</evidence>
<dbReference type="Gene3D" id="2.10.70.100">
    <property type="match status" value="1"/>
</dbReference>
<evidence type="ECO:0000313" key="13">
    <source>
        <dbReference type="Proteomes" id="UP000198755"/>
    </source>
</evidence>
<evidence type="ECO:0000256" key="1">
    <source>
        <dbReference type="ARBA" id="ARBA00000085"/>
    </source>
</evidence>
<keyword evidence="6" id="KW-0902">Two-component regulatory system</keyword>
<dbReference type="RefSeq" id="WP_091682215.1">
    <property type="nucleotide sequence ID" value="NZ_FOSN01000008.1"/>
</dbReference>
<dbReference type="Gene3D" id="3.30.565.10">
    <property type="entry name" value="Histidine kinase-like ATPase, C-terminal domain"/>
    <property type="match status" value="1"/>
</dbReference>
<evidence type="ECO:0000256" key="7">
    <source>
        <dbReference type="SAM" id="Coils"/>
    </source>
</evidence>
<evidence type="ECO:0000256" key="2">
    <source>
        <dbReference type="ARBA" id="ARBA00012438"/>
    </source>
</evidence>
<dbReference type="Pfam" id="PF02518">
    <property type="entry name" value="HATPase_c"/>
    <property type="match status" value="1"/>
</dbReference>
<dbReference type="Proteomes" id="UP000198755">
    <property type="component" value="Unassembled WGS sequence"/>
</dbReference>
<dbReference type="InterPro" id="IPR003661">
    <property type="entry name" value="HisK_dim/P_dom"/>
</dbReference>
<dbReference type="InterPro" id="IPR036890">
    <property type="entry name" value="HATPase_C_sf"/>
</dbReference>
<dbReference type="AlphaFoldDB" id="A0A1I3ZKN8"/>
<comment type="catalytic activity">
    <reaction evidence="1">
        <text>ATP + protein L-histidine = ADP + protein N-phospho-L-histidine.</text>
        <dbReference type="EC" id="2.7.13.3"/>
    </reaction>
</comment>
<organism evidence="12 13">
    <name type="scientific">Methylocapsa palsarum</name>
    <dbReference type="NCBI Taxonomy" id="1612308"/>
    <lineage>
        <taxon>Bacteria</taxon>
        <taxon>Pseudomonadati</taxon>
        <taxon>Pseudomonadota</taxon>
        <taxon>Alphaproteobacteria</taxon>
        <taxon>Hyphomicrobiales</taxon>
        <taxon>Beijerinckiaceae</taxon>
        <taxon>Methylocapsa</taxon>
    </lineage>
</organism>
<sequence>MTRANAAHASAYAEATQDFACAQESEPSDFRPALFRADRLELWVRRAVPAMLGIFVGTLIAVTWAMTRDGYNHAIAEGFSDLEMVAAVVADDLRLEMKNRSKNEVGAVLAQAMPSRALARGQQGMVSDLDGAVIASAPASLAAGLAASIGPGASLSDYLGPAQPLTIFAEKAGVLRITLPDGSDALAAVRTLDAPLGQVAFVYPMSAVLAEWRANAFRNIVLLTCTVLVLCALAIAYFWQASRAREADKICERVRDRIDTALSRGRCGLWDWDLARGRIYWSDSMYEILGMAPMGQFLSFGDINSRVHPHDGDLAMMAEMLTASQTDTIDHAFRMRNAKGDWIWLRARAELVRDRPGETPHLVGIAVDITEQKALAERTATADMRLRDAIETISEAFVLWDADNRLVMCNSKFQKFHSLSNDALRPGAAYAQVMAKGAPPLIQAQIPLGERRQANARTYEARLADGRWLQINERRTKDGGYVSVGTDITTLKRHEEQLMDSERRLMATVADLRKSRQTLETQAQQLADLAERYLEQKAEAETANRAKSEFLANMSHELRTPLNAIIGFSEVMEQETFGALGSPKYVDYCCDIRQSGQYLLGVISDVLDMSRLEAGRVRLQKNDFEIDSAVGGAVGAIQSIANEKDISITAETLPGKRVHADRAAVERILLILLRNAVKFTPQQGRISVRTRMVQGALNIYVEDNGMGIAAEPLARLGRPFEQLDGSMDNGMKGSGLGLAIARSLIDLHGGSMRIRSSVGAGTIVLVHLPQSQDAPRQKLLLTAAASRRPTPPPKLRAAARG</sequence>
<reference evidence="12 13" key="1">
    <citation type="submission" date="2016-10" db="EMBL/GenBank/DDBJ databases">
        <authorList>
            <person name="de Groot N.N."/>
        </authorList>
    </citation>
    <scope>NUCLEOTIDE SEQUENCE [LARGE SCALE GENOMIC DNA]</scope>
    <source>
        <strain evidence="12 13">NE2</strain>
    </source>
</reference>
<dbReference type="SMART" id="SM00387">
    <property type="entry name" value="HATPase_c"/>
    <property type="match status" value="1"/>
</dbReference>
<feature type="domain" description="Histidine kinase" evidence="10">
    <location>
        <begin position="553"/>
        <end position="772"/>
    </location>
</feature>
<dbReference type="Pfam" id="PF08447">
    <property type="entry name" value="PAS_3"/>
    <property type="match status" value="1"/>
</dbReference>
<dbReference type="PRINTS" id="PR00344">
    <property type="entry name" value="BCTRLSENSOR"/>
</dbReference>
<dbReference type="EC" id="2.7.13.3" evidence="2"/>
<dbReference type="Pfam" id="PF00512">
    <property type="entry name" value="HisKA"/>
    <property type="match status" value="1"/>
</dbReference>
<name>A0A1I3ZKN8_9HYPH</name>
<dbReference type="SUPFAM" id="SSF55785">
    <property type="entry name" value="PYP-like sensor domain (PAS domain)"/>
    <property type="match status" value="2"/>
</dbReference>
<dbReference type="Gene3D" id="1.10.287.130">
    <property type="match status" value="1"/>
</dbReference>
<dbReference type="SMART" id="SM00388">
    <property type="entry name" value="HisKA"/>
    <property type="match status" value="1"/>
</dbReference>
<dbReference type="InterPro" id="IPR003594">
    <property type="entry name" value="HATPase_dom"/>
</dbReference>
<dbReference type="InterPro" id="IPR000700">
    <property type="entry name" value="PAS-assoc_C"/>
</dbReference>
<dbReference type="Gene3D" id="3.30.450.20">
    <property type="entry name" value="PAS domain"/>
    <property type="match status" value="2"/>
</dbReference>
<dbReference type="EMBL" id="FOSN01000008">
    <property type="protein sequence ID" value="SFK44607.1"/>
    <property type="molecule type" value="Genomic_DNA"/>
</dbReference>
<keyword evidence="9" id="KW-0472">Membrane</keyword>
<feature type="transmembrane region" description="Helical" evidence="9">
    <location>
        <begin position="220"/>
        <end position="239"/>
    </location>
</feature>
<protein>
    <recommendedName>
        <fullName evidence="2">histidine kinase</fullName>
        <ecNumber evidence="2">2.7.13.3</ecNumber>
    </recommendedName>
</protein>
<dbReference type="SUPFAM" id="SSF55874">
    <property type="entry name" value="ATPase domain of HSP90 chaperone/DNA topoisomerase II/histidine kinase"/>
    <property type="match status" value="1"/>
</dbReference>
<dbReference type="SUPFAM" id="SSF47384">
    <property type="entry name" value="Homodimeric domain of signal transducing histidine kinase"/>
    <property type="match status" value="1"/>
</dbReference>
<proteinExistence type="predicted"/>
<dbReference type="NCBIfam" id="TIGR00229">
    <property type="entry name" value="sensory_box"/>
    <property type="match status" value="1"/>
</dbReference>
<keyword evidence="7" id="KW-0175">Coiled coil</keyword>
<dbReference type="InterPro" id="IPR035965">
    <property type="entry name" value="PAS-like_dom_sf"/>
</dbReference>
<dbReference type="SMART" id="SM00086">
    <property type="entry name" value="PAC"/>
    <property type="match status" value="1"/>
</dbReference>
<gene>
    <name evidence="12" type="ORF">SAMN05444581_10829</name>
</gene>
<dbReference type="InterPro" id="IPR013655">
    <property type="entry name" value="PAS_fold_3"/>
</dbReference>
<evidence type="ECO:0000259" key="11">
    <source>
        <dbReference type="PROSITE" id="PS50113"/>
    </source>
</evidence>